<comment type="caution">
    <text evidence="8">The sequence shown here is derived from an EMBL/GenBank/DDBJ whole genome shotgun (WGS) entry which is preliminary data.</text>
</comment>
<accession>A0AAE1C6B0</accession>
<keyword evidence="5" id="KW-0539">Nucleus</keyword>
<dbReference type="SUPFAM" id="SSF57701">
    <property type="entry name" value="Zn2/Cys6 DNA-binding domain"/>
    <property type="match status" value="1"/>
</dbReference>
<evidence type="ECO:0000256" key="4">
    <source>
        <dbReference type="ARBA" id="ARBA00023163"/>
    </source>
</evidence>
<dbReference type="AlphaFoldDB" id="A0AAE1C6B0"/>
<protein>
    <recommendedName>
        <fullName evidence="7">Zn(2)-C6 fungal-type domain-containing protein</fullName>
    </recommendedName>
</protein>
<evidence type="ECO:0000259" key="7">
    <source>
        <dbReference type="PROSITE" id="PS50048"/>
    </source>
</evidence>
<dbReference type="SMART" id="SM00906">
    <property type="entry name" value="Fungal_trans"/>
    <property type="match status" value="1"/>
</dbReference>
<dbReference type="SMART" id="SM00066">
    <property type="entry name" value="GAL4"/>
    <property type="match status" value="1"/>
</dbReference>
<dbReference type="EMBL" id="JAUTXT010000001">
    <property type="protein sequence ID" value="KAK3679803.1"/>
    <property type="molecule type" value="Genomic_DNA"/>
</dbReference>
<feature type="domain" description="Zn(2)-C6 fungal-type" evidence="7">
    <location>
        <begin position="287"/>
        <end position="317"/>
    </location>
</feature>
<dbReference type="InterPro" id="IPR050815">
    <property type="entry name" value="TF_fung"/>
</dbReference>
<dbReference type="PANTHER" id="PTHR47338">
    <property type="entry name" value="ZN(II)2CYS6 TRANSCRIPTION FACTOR (EUROFUNG)-RELATED"/>
    <property type="match status" value="1"/>
</dbReference>
<evidence type="ECO:0000313" key="8">
    <source>
        <dbReference type="EMBL" id="KAK3679803.1"/>
    </source>
</evidence>
<sequence length="930" mass="102590">MLSNGTQPVSVTDTNPYERPTSRLNYQPTQGYSQRNTIELPRPLEPRPSLQTSLSESSGSHRHYASASVPEYRPAGHSLPGLRDILTPGSHGGGSSGFSTAWVNSAASTTSHRSYDGYYPPSGIHPPLALHPPNDHPAHYPTGRRVELPVLESNPVSRLSMQSLPISPYASFSENRDYGDTRPDIHRQASATSYQANAIHSPYASVPDDVSYRNALAAYEGSGDDPAGAANAEPQRKYLGVKEVVGEGSFHVYEGGFRIPTQVEGETVNPAWGLTKANKPRKRLALACLDCREKKIKCEPGASSCLQCEKAKRPCRRAPIQSGLPESTPAPTSWHSGMSSPVCKGTSNTSPMRSKDFDPEVVSKRRSRDDPSPPDVPTKKQRSTSPNAVAHAGATSHNDMYGAMVSSNMAKMVQRSDLMLTWDEDPYNVDSALTMHVLDLYFTHINNAAYTFYSKPQLMTWVASEKDKCQLERMALYSILAVGSIFAGDQYSGFGKCCAEIAKGAVAQKIGTFNLAVVHARLLLSLYHAARGSDGMAWDYAGSAIRTCLSGTLGYQTEEACLHRGEDQHPARIEFGLAPNQLAECRRRTFWSCFLLDRFAYGSTCTISTADIFVRLPCADSDYDRGLASNAPHFNNGIIDPQKAQLQPQSPVSPMAWLCLISSIWGDVLNFSNRTVHRPSNAFSEAYETFYVETYNRLHSWSSCLPEYLQYTENNLARSVHAGYGPIFVSAHALYHFTFMRLNRCVKFQCFGQTRVERNIRAAHMAANALLDMMHSLRLLKRPSHDGGYDPVDSVISAPYLGNSILSAIDIISAGGFDSHIGRTLDSVGGGVECLREAATYWNTARNQFSSSQKRLLSMQNIMTRPTKTQAGAWLGRKWGMKDPLEKDFVNNRNHDCIYGLEDQMHNSYFDALSDEAQRSSQRSGSMRVD</sequence>
<feature type="compositionally biased region" description="Polar residues" evidence="6">
    <location>
        <begin position="329"/>
        <end position="352"/>
    </location>
</feature>
<comment type="subcellular location">
    <subcellularLocation>
        <location evidence="1">Nucleus</location>
    </subcellularLocation>
</comment>
<dbReference type="PROSITE" id="PS00463">
    <property type="entry name" value="ZN2_CY6_FUNGAL_1"/>
    <property type="match status" value="1"/>
</dbReference>
<dbReference type="InterPro" id="IPR001138">
    <property type="entry name" value="Zn2Cys6_DnaBD"/>
</dbReference>
<dbReference type="PROSITE" id="PS50048">
    <property type="entry name" value="ZN2_CY6_FUNGAL_2"/>
    <property type="match status" value="1"/>
</dbReference>
<feature type="compositionally biased region" description="Low complexity" evidence="6">
    <location>
        <begin position="47"/>
        <end position="58"/>
    </location>
</feature>
<dbReference type="GO" id="GO:0003677">
    <property type="term" value="F:DNA binding"/>
    <property type="evidence" value="ECO:0007669"/>
    <property type="project" value="InterPro"/>
</dbReference>
<dbReference type="InterPro" id="IPR007219">
    <property type="entry name" value="XnlR_reg_dom"/>
</dbReference>
<keyword evidence="2" id="KW-0479">Metal-binding</keyword>
<keyword evidence="9" id="KW-1185">Reference proteome</keyword>
<dbReference type="Gene3D" id="4.10.240.10">
    <property type="entry name" value="Zn(2)-C6 fungal-type DNA-binding domain"/>
    <property type="match status" value="1"/>
</dbReference>
<dbReference type="Proteomes" id="UP001274830">
    <property type="component" value="Unassembled WGS sequence"/>
</dbReference>
<keyword evidence="4" id="KW-0804">Transcription</keyword>
<dbReference type="GO" id="GO:0006351">
    <property type="term" value="P:DNA-templated transcription"/>
    <property type="evidence" value="ECO:0007669"/>
    <property type="project" value="InterPro"/>
</dbReference>
<keyword evidence="3" id="KW-0805">Transcription regulation</keyword>
<dbReference type="PANTHER" id="PTHR47338:SF11">
    <property type="entry name" value="ZN(II)2CYS6 TRANSCRIPTION FACTOR (EUROFUNG)"/>
    <property type="match status" value="1"/>
</dbReference>
<dbReference type="Pfam" id="PF04082">
    <property type="entry name" value="Fungal_trans"/>
    <property type="match status" value="1"/>
</dbReference>
<dbReference type="Pfam" id="PF00172">
    <property type="entry name" value="Zn_clus"/>
    <property type="match status" value="1"/>
</dbReference>
<dbReference type="GO" id="GO:0000981">
    <property type="term" value="F:DNA-binding transcription factor activity, RNA polymerase II-specific"/>
    <property type="evidence" value="ECO:0007669"/>
    <property type="project" value="InterPro"/>
</dbReference>
<dbReference type="CDD" id="cd00067">
    <property type="entry name" value="GAL4"/>
    <property type="match status" value="1"/>
</dbReference>
<dbReference type="GO" id="GO:0008270">
    <property type="term" value="F:zinc ion binding"/>
    <property type="evidence" value="ECO:0007669"/>
    <property type="project" value="InterPro"/>
</dbReference>
<feature type="region of interest" description="Disordered" evidence="6">
    <location>
        <begin position="319"/>
        <end position="393"/>
    </location>
</feature>
<name>A0AAE1C6B0_9PEZI</name>
<evidence type="ECO:0000256" key="2">
    <source>
        <dbReference type="ARBA" id="ARBA00022723"/>
    </source>
</evidence>
<evidence type="ECO:0000256" key="6">
    <source>
        <dbReference type="SAM" id="MobiDB-lite"/>
    </source>
</evidence>
<feature type="compositionally biased region" description="Polar residues" evidence="6">
    <location>
        <begin position="22"/>
        <end position="37"/>
    </location>
</feature>
<evidence type="ECO:0000256" key="5">
    <source>
        <dbReference type="ARBA" id="ARBA00023242"/>
    </source>
</evidence>
<feature type="region of interest" description="Disordered" evidence="6">
    <location>
        <begin position="1"/>
        <end position="76"/>
    </location>
</feature>
<evidence type="ECO:0000256" key="1">
    <source>
        <dbReference type="ARBA" id="ARBA00004123"/>
    </source>
</evidence>
<reference evidence="8" key="1">
    <citation type="submission" date="2023-07" db="EMBL/GenBank/DDBJ databases">
        <title>Black Yeasts Isolated from many extreme environments.</title>
        <authorList>
            <person name="Coleine C."/>
            <person name="Stajich J.E."/>
            <person name="Selbmann L."/>
        </authorList>
    </citation>
    <scope>NUCLEOTIDE SEQUENCE</scope>
    <source>
        <strain evidence="8">CCFEE 5485</strain>
    </source>
</reference>
<proteinExistence type="predicted"/>
<feature type="compositionally biased region" description="Basic and acidic residues" evidence="6">
    <location>
        <begin position="353"/>
        <end position="371"/>
    </location>
</feature>
<organism evidence="8 9">
    <name type="scientific">Recurvomyces mirabilis</name>
    <dbReference type="NCBI Taxonomy" id="574656"/>
    <lineage>
        <taxon>Eukaryota</taxon>
        <taxon>Fungi</taxon>
        <taxon>Dikarya</taxon>
        <taxon>Ascomycota</taxon>
        <taxon>Pezizomycotina</taxon>
        <taxon>Dothideomycetes</taxon>
        <taxon>Dothideomycetidae</taxon>
        <taxon>Mycosphaerellales</taxon>
        <taxon>Teratosphaeriaceae</taxon>
        <taxon>Recurvomyces</taxon>
    </lineage>
</organism>
<feature type="compositionally biased region" description="Polar residues" evidence="6">
    <location>
        <begin position="1"/>
        <end position="15"/>
    </location>
</feature>
<dbReference type="InterPro" id="IPR036864">
    <property type="entry name" value="Zn2-C6_fun-type_DNA-bd_sf"/>
</dbReference>
<evidence type="ECO:0000313" key="9">
    <source>
        <dbReference type="Proteomes" id="UP001274830"/>
    </source>
</evidence>
<evidence type="ECO:0000256" key="3">
    <source>
        <dbReference type="ARBA" id="ARBA00023015"/>
    </source>
</evidence>
<dbReference type="GO" id="GO:0005634">
    <property type="term" value="C:nucleus"/>
    <property type="evidence" value="ECO:0007669"/>
    <property type="project" value="UniProtKB-SubCell"/>
</dbReference>
<dbReference type="CDD" id="cd12148">
    <property type="entry name" value="fungal_TF_MHR"/>
    <property type="match status" value="1"/>
</dbReference>
<gene>
    <name evidence="8" type="ORF">LTR78_000179</name>
</gene>